<keyword evidence="3" id="KW-1185">Reference proteome</keyword>
<evidence type="ECO:0000313" key="3">
    <source>
        <dbReference type="Proteomes" id="UP001146351"/>
    </source>
</evidence>
<name>A0A9W9IJ18_9EURO</name>
<dbReference type="EMBL" id="JAPQKO010000002">
    <property type="protein sequence ID" value="KAJ5179998.1"/>
    <property type="molecule type" value="Genomic_DNA"/>
</dbReference>
<accession>A0A9W9IJ18</accession>
<proteinExistence type="predicted"/>
<reference evidence="2" key="2">
    <citation type="journal article" date="2023" name="IMA Fungus">
        <title>Comparative genomic study of the Penicillium genus elucidates a diverse pangenome and 15 lateral gene transfer events.</title>
        <authorList>
            <person name="Petersen C."/>
            <person name="Sorensen T."/>
            <person name="Nielsen M.R."/>
            <person name="Sondergaard T.E."/>
            <person name="Sorensen J.L."/>
            <person name="Fitzpatrick D.A."/>
            <person name="Frisvad J.C."/>
            <person name="Nielsen K.L."/>
        </authorList>
    </citation>
    <scope>NUCLEOTIDE SEQUENCE</scope>
    <source>
        <strain evidence="2">IBT 21917</strain>
    </source>
</reference>
<gene>
    <name evidence="2" type="ORF">N7492_003208</name>
</gene>
<dbReference type="Proteomes" id="UP001146351">
    <property type="component" value="Unassembled WGS sequence"/>
</dbReference>
<evidence type="ECO:0000259" key="1">
    <source>
        <dbReference type="Pfam" id="PF00646"/>
    </source>
</evidence>
<dbReference type="OrthoDB" id="4454461at2759"/>
<feature type="domain" description="F-box" evidence="1">
    <location>
        <begin position="31"/>
        <end position="60"/>
    </location>
</feature>
<reference evidence="2" key="1">
    <citation type="submission" date="2022-11" db="EMBL/GenBank/DDBJ databases">
        <authorList>
            <person name="Petersen C."/>
        </authorList>
    </citation>
    <scope>NUCLEOTIDE SEQUENCE</scope>
    <source>
        <strain evidence="2">IBT 21917</strain>
    </source>
</reference>
<sequence>MGHTISRIVKQWFLTKFHAVFSAHRLEPSILQNIPPELVENILARLEGVDQICFSLSCKYTFACFQSYAKRHEINVAKLLPPPQWAKFCGPSAIPRRTALLRLQDNRWKYCSQCESLHQFSMWRAFQSMWKFHWTPCYGVTGNWKCSSLYAGEVDICPCSRITFHQGQHIIGFLRDENDYSDAKDFLDSRHPQAKVRICSMIRLDFFEKNLSFTNEFHFEMNNPDCSYWKDLEYLDLHPGEWLRNFFDEASSGFYKRKVTTGLGYMARKL</sequence>
<dbReference type="InterPro" id="IPR001810">
    <property type="entry name" value="F-box_dom"/>
</dbReference>
<dbReference type="Pfam" id="PF00646">
    <property type="entry name" value="F-box"/>
    <property type="match status" value="1"/>
</dbReference>
<evidence type="ECO:0000313" key="2">
    <source>
        <dbReference type="EMBL" id="KAJ5179998.1"/>
    </source>
</evidence>
<dbReference type="AlphaFoldDB" id="A0A9W9IJ18"/>
<organism evidence="2 3">
    <name type="scientific">Penicillium capsulatum</name>
    <dbReference type="NCBI Taxonomy" id="69766"/>
    <lineage>
        <taxon>Eukaryota</taxon>
        <taxon>Fungi</taxon>
        <taxon>Dikarya</taxon>
        <taxon>Ascomycota</taxon>
        <taxon>Pezizomycotina</taxon>
        <taxon>Eurotiomycetes</taxon>
        <taxon>Eurotiomycetidae</taxon>
        <taxon>Eurotiales</taxon>
        <taxon>Aspergillaceae</taxon>
        <taxon>Penicillium</taxon>
    </lineage>
</organism>
<comment type="caution">
    <text evidence="2">The sequence shown here is derived from an EMBL/GenBank/DDBJ whole genome shotgun (WGS) entry which is preliminary data.</text>
</comment>
<protein>
    <recommendedName>
        <fullName evidence="1">F-box domain-containing protein</fullName>
    </recommendedName>
</protein>